<name>A0A7R7GV99_9MYCO</name>
<organism evidence="2 3">
    <name type="scientific">Mycobacterium heckeshornense</name>
    <dbReference type="NCBI Taxonomy" id="110505"/>
    <lineage>
        <taxon>Bacteria</taxon>
        <taxon>Bacillati</taxon>
        <taxon>Actinomycetota</taxon>
        <taxon>Actinomycetes</taxon>
        <taxon>Mycobacteriales</taxon>
        <taxon>Mycobacteriaceae</taxon>
        <taxon>Mycobacterium</taxon>
    </lineage>
</organism>
<dbReference type="Proteomes" id="UP000595446">
    <property type="component" value="Chromosome"/>
</dbReference>
<proteinExistence type="predicted"/>
<keyword evidence="3" id="KW-1185">Reference proteome</keyword>
<reference evidence="2 3" key="1">
    <citation type="submission" date="2020-12" db="EMBL/GenBank/DDBJ databases">
        <title>Complete genome sequence of Mycobacterium heckeshornense JCM 15655T, closely related to a pathogenic non-tuberculous mycobacterial species Mycobacterium xenopi.</title>
        <authorList>
            <person name="Yoshida M."/>
            <person name="Fukano H."/>
            <person name="Asakura T."/>
            <person name="Suzuki M."/>
            <person name="Hoshino Y."/>
        </authorList>
    </citation>
    <scope>NUCLEOTIDE SEQUENCE [LARGE SCALE GENOMIC DNA]</scope>
    <source>
        <strain evidence="2 3">JCM 15655</strain>
    </source>
</reference>
<dbReference type="EMBL" id="AP024237">
    <property type="protein sequence ID" value="BCO36728.1"/>
    <property type="molecule type" value="Genomic_DNA"/>
</dbReference>
<gene>
    <name evidence="2" type="ORF">MHEC_31610</name>
</gene>
<evidence type="ECO:0000313" key="3">
    <source>
        <dbReference type="Proteomes" id="UP000595446"/>
    </source>
</evidence>
<feature type="region of interest" description="Disordered" evidence="1">
    <location>
        <begin position="1"/>
        <end position="27"/>
    </location>
</feature>
<accession>A0A7R7GV99</accession>
<evidence type="ECO:0000256" key="1">
    <source>
        <dbReference type="SAM" id="MobiDB-lite"/>
    </source>
</evidence>
<protein>
    <submittedName>
        <fullName evidence="2">Uncharacterized protein</fullName>
    </submittedName>
</protein>
<evidence type="ECO:0000313" key="2">
    <source>
        <dbReference type="EMBL" id="BCO36728.1"/>
    </source>
</evidence>
<dbReference type="AlphaFoldDB" id="A0A7R7GV99"/>
<sequence length="116" mass="12653">MNEPPKEVGAGPAGPDPDHQRRCGYPTALSHPSSVGRWLRSRRAASYRLPALPCGYRDPWRYPAPGAAGYTEAAHHLLDRGLTPAPDLDGLRAMWAAGGHHRAAAELIAQRWELMP</sequence>